<dbReference type="CDD" id="cd11313">
    <property type="entry name" value="AmyAc_arch_bac_AmyA"/>
    <property type="match status" value="1"/>
</dbReference>
<dbReference type="Proteomes" id="UP000568664">
    <property type="component" value="Unassembled WGS sequence"/>
</dbReference>
<dbReference type="InterPro" id="IPR006047">
    <property type="entry name" value="GH13_cat_dom"/>
</dbReference>
<evidence type="ECO:0000313" key="2">
    <source>
        <dbReference type="EMBL" id="NMP30383.1"/>
    </source>
</evidence>
<dbReference type="Pfam" id="PF00128">
    <property type="entry name" value="Alpha-amylase"/>
    <property type="match status" value="1"/>
</dbReference>
<dbReference type="GO" id="GO:0005975">
    <property type="term" value="P:carbohydrate metabolic process"/>
    <property type="evidence" value="ECO:0007669"/>
    <property type="project" value="InterPro"/>
</dbReference>
<dbReference type="Gene3D" id="2.60.40.1180">
    <property type="entry name" value="Golgi alpha-mannosidase II"/>
    <property type="match status" value="1"/>
</dbReference>
<reference evidence="2 3" key="1">
    <citation type="submission" date="2020-04" db="EMBL/GenBank/DDBJ databases">
        <title>Thalassotalea sp. M1531, isolated from the surface of marine red alga.</title>
        <authorList>
            <person name="Pang L."/>
            <person name="Lu D.-C."/>
        </authorList>
    </citation>
    <scope>NUCLEOTIDE SEQUENCE [LARGE SCALE GENOMIC DNA]</scope>
    <source>
        <strain evidence="2 3">M1531</strain>
    </source>
</reference>
<evidence type="ECO:0000313" key="3">
    <source>
        <dbReference type="Proteomes" id="UP000568664"/>
    </source>
</evidence>
<dbReference type="Pfam" id="PF16657">
    <property type="entry name" value="Malt_amylase_C"/>
    <property type="match status" value="1"/>
</dbReference>
<sequence length="439" mass="51137">MKNESNLAQYQPAPYVELTHPEWSKNATIYEVNIRQYTEEGTFNAFAEHLPRLKALGVDILWLMPIHPIGEKNRKGGKGSYYAVKDYRAVNPEFGTLDDLKTLVKQAHDMNMYVILDWVANHSAWDNPLTETNPEWYTKDHNGNFQPTPWWDWSDIIDFDYNNPEMRQYMTDALKYWVEEADIDGYRADVAGFIPTSFWDNAREELDAIKPVFMLAEWDARDLHKKAFDMTYNWKLHDTMHEVAIGKKEGGAIYHHFAHSLSAWPENAMTMNFVDNHDKNSWEKTMFDRFGPYLNASIVLTATAEGMPLIYSGQEAGLDKVLAFFDKDKIEWREHPIADLYKTLFNLKHQNQALWNGNWGGKMIPVPNTAPNALFSFARQKNDDKIFVVINFSDQEQSATFNENVQWGSYTEWFRKDEVTISKDSSLTIEPYGYRVFVK</sequence>
<dbReference type="InterPro" id="IPR013780">
    <property type="entry name" value="Glyco_hydro_b"/>
</dbReference>
<name>A0A7Y0LA21_9GAMM</name>
<dbReference type="InterPro" id="IPR032091">
    <property type="entry name" value="Malt_amylase-like_C"/>
</dbReference>
<dbReference type="PANTHER" id="PTHR47786">
    <property type="entry name" value="ALPHA-1,4-GLUCAN:MALTOSE-1-PHOSPHATE MALTOSYLTRANSFERASE"/>
    <property type="match status" value="1"/>
</dbReference>
<proteinExistence type="predicted"/>
<evidence type="ECO:0000259" key="1">
    <source>
        <dbReference type="SMART" id="SM00642"/>
    </source>
</evidence>
<dbReference type="EMBL" id="JABBXH010000001">
    <property type="protein sequence ID" value="NMP30383.1"/>
    <property type="molecule type" value="Genomic_DNA"/>
</dbReference>
<dbReference type="SUPFAM" id="SSF51445">
    <property type="entry name" value="(Trans)glycosidases"/>
    <property type="match status" value="1"/>
</dbReference>
<dbReference type="PANTHER" id="PTHR47786:SF2">
    <property type="entry name" value="GLYCOSYL HYDROLASE FAMILY 13 CATALYTIC DOMAIN-CONTAINING PROTEIN"/>
    <property type="match status" value="1"/>
</dbReference>
<feature type="domain" description="Glycosyl hydrolase family 13 catalytic" evidence="1">
    <location>
        <begin position="18"/>
        <end position="348"/>
    </location>
</feature>
<organism evidence="2 3">
    <name type="scientific">Thalassotalea algicola</name>
    <dbReference type="NCBI Taxonomy" id="2716224"/>
    <lineage>
        <taxon>Bacteria</taxon>
        <taxon>Pseudomonadati</taxon>
        <taxon>Pseudomonadota</taxon>
        <taxon>Gammaproteobacteria</taxon>
        <taxon>Alteromonadales</taxon>
        <taxon>Colwelliaceae</taxon>
        <taxon>Thalassotalea</taxon>
    </lineage>
</organism>
<dbReference type="Gene3D" id="3.20.20.80">
    <property type="entry name" value="Glycosidases"/>
    <property type="match status" value="1"/>
</dbReference>
<dbReference type="InterPro" id="IPR017853">
    <property type="entry name" value="GH"/>
</dbReference>
<dbReference type="AlphaFoldDB" id="A0A7Y0LA21"/>
<keyword evidence="3" id="KW-1185">Reference proteome</keyword>
<accession>A0A7Y0LA21</accession>
<protein>
    <submittedName>
        <fullName evidence="2">Alpha-amylase</fullName>
    </submittedName>
</protein>
<dbReference type="SMART" id="SM00642">
    <property type="entry name" value="Aamy"/>
    <property type="match status" value="1"/>
</dbReference>
<gene>
    <name evidence="2" type="ORF">HII17_02310</name>
</gene>
<comment type="caution">
    <text evidence="2">The sequence shown here is derived from an EMBL/GenBank/DDBJ whole genome shotgun (WGS) entry which is preliminary data.</text>
</comment>
<dbReference type="SUPFAM" id="SSF51011">
    <property type="entry name" value="Glycosyl hydrolase domain"/>
    <property type="match status" value="1"/>
</dbReference>